<dbReference type="AlphaFoldDB" id="A0A9W8QK84"/>
<name>A0A9W8QK84_AKAMU</name>
<protein>
    <submittedName>
        <fullName evidence="1">Uncharacterized protein</fullName>
    </submittedName>
</protein>
<comment type="caution">
    <text evidence="1">The sequence shown here is derived from an EMBL/GenBank/DDBJ whole genome shotgun (WGS) entry which is preliminary data.</text>
</comment>
<dbReference type="GeneID" id="80895873"/>
<sequence length="123" mass="13639">MASGVLLAGPKPANDQRQCHNCTDPAVGNDDLLWAPRCWVSHFLAQAGVSKATRKKGAATGSRQSIALWSKTESKLMELGILVQIERWCMEKTEQEKTAKARIQWVGLAHKKIASHLSVKFER</sequence>
<evidence type="ECO:0000313" key="2">
    <source>
        <dbReference type="Proteomes" id="UP001144673"/>
    </source>
</evidence>
<gene>
    <name evidence="1" type="ORF">LMH87_008714</name>
</gene>
<reference evidence="1" key="1">
    <citation type="journal article" date="2023" name="Access Microbiol">
        <title>De-novo genome assembly for Akanthomyces muscarius, a biocontrol agent of insect agricultural pests.</title>
        <authorList>
            <person name="Erdos Z."/>
            <person name="Studholme D.J."/>
            <person name="Raymond B."/>
            <person name="Sharma M."/>
        </authorList>
    </citation>
    <scope>NUCLEOTIDE SEQUENCE</scope>
    <source>
        <strain evidence="1">Ve6</strain>
    </source>
</reference>
<dbReference type="Proteomes" id="UP001144673">
    <property type="component" value="Unassembled WGS sequence"/>
</dbReference>
<dbReference type="EMBL" id="JAJHUN010000006">
    <property type="protein sequence ID" value="KAJ4158175.1"/>
    <property type="molecule type" value="Genomic_DNA"/>
</dbReference>
<proteinExistence type="predicted"/>
<dbReference type="KEGG" id="amus:LMH87_008714"/>
<evidence type="ECO:0000313" key="1">
    <source>
        <dbReference type="EMBL" id="KAJ4158175.1"/>
    </source>
</evidence>
<dbReference type="RefSeq" id="XP_056056542.1">
    <property type="nucleotide sequence ID" value="XM_056201929.1"/>
</dbReference>
<keyword evidence="2" id="KW-1185">Reference proteome</keyword>
<accession>A0A9W8QK84</accession>
<organism evidence="1 2">
    <name type="scientific">Akanthomyces muscarius</name>
    <name type="common">Entomopathogenic fungus</name>
    <name type="synonym">Lecanicillium muscarium</name>
    <dbReference type="NCBI Taxonomy" id="2231603"/>
    <lineage>
        <taxon>Eukaryota</taxon>
        <taxon>Fungi</taxon>
        <taxon>Dikarya</taxon>
        <taxon>Ascomycota</taxon>
        <taxon>Pezizomycotina</taxon>
        <taxon>Sordariomycetes</taxon>
        <taxon>Hypocreomycetidae</taxon>
        <taxon>Hypocreales</taxon>
        <taxon>Cordycipitaceae</taxon>
        <taxon>Akanthomyces</taxon>
    </lineage>
</organism>